<evidence type="ECO:0000256" key="1">
    <source>
        <dbReference type="SAM" id="Phobius"/>
    </source>
</evidence>
<gene>
    <name evidence="2" type="ORF">BSTOLATCC_MIC36345</name>
</gene>
<organism evidence="2 3">
    <name type="scientific">Blepharisma stoltei</name>
    <dbReference type="NCBI Taxonomy" id="1481888"/>
    <lineage>
        <taxon>Eukaryota</taxon>
        <taxon>Sar</taxon>
        <taxon>Alveolata</taxon>
        <taxon>Ciliophora</taxon>
        <taxon>Postciliodesmatophora</taxon>
        <taxon>Heterotrichea</taxon>
        <taxon>Heterotrichida</taxon>
        <taxon>Blepharismidae</taxon>
        <taxon>Blepharisma</taxon>
    </lineage>
</organism>
<keyword evidence="3" id="KW-1185">Reference proteome</keyword>
<comment type="caution">
    <text evidence="2">The sequence shown here is derived from an EMBL/GenBank/DDBJ whole genome shotgun (WGS) entry which is preliminary data.</text>
</comment>
<dbReference type="EMBL" id="CAJZBQ010000036">
    <property type="protein sequence ID" value="CAG9324559.1"/>
    <property type="molecule type" value="Genomic_DNA"/>
</dbReference>
<accession>A0AAU9JJ91</accession>
<feature type="transmembrane region" description="Helical" evidence="1">
    <location>
        <begin position="70"/>
        <end position="91"/>
    </location>
</feature>
<keyword evidence="1" id="KW-0812">Transmembrane</keyword>
<keyword evidence="1" id="KW-0472">Membrane</keyword>
<protein>
    <submittedName>
        <fullName evidence="2">Uncharacterized protein</fullName>
    </submittedName>
</protein>
<evidence type="ECO:0000313" key="3">
    <source>
        <dbReference type="Proteomes" id="UP001162131"/>
    </source>
</evidence>
<evidence type="ECO:0000313" key="2">
    <source>
        <dbReference type="EMBL" id="CAG9324559.1"/>
    </source>
</evidence>
<feature type="transmembrane region" description="Helical" evidence="1">
    <location>
        <begin position="192"/>
        <end position="210"/>
    </location>
</feature>
<feature type="transmembrane region" description="Helical" evidence="1">
    <location>
        <begin position="170"/>
        <end position="186"/>
    </location>
</feature>
<feature type="transmembrane region" description="Helical" evidence="1">
    <location>
        <begin position="24"/>
        <end position="50"/>
    </location>
</feature>
<dbReference type="Proteomes" id="UP001162131">
    <property type="component" value="Unassembled WGS sequence"/>
</dbReference>
<sequence length="218" mass="25213">MEQSKALAKHAKSQRKIDDDVKPIIINVFYVLLVVITLGAFMGYAINAIYTNPKSLMKDWGISSLTGPKWYMQNCFVFMWIFKLVSVVYILSKNSKLSEEFVLALRDIGITVAFVLEYYISLEIYYFSDRSFKLSGHALALSTMTCMILIECQRNASITNNKIWQNFGKFMLIFHCYILSWTSFAYHTYLELFSGLTIGILTIWLFHLLANKLITKNK</sequence>
<reference evidence="2" key="1">
    <citation type="submission" date="2021-09" db="EMBL/GenBank/DDBJ databases">
        <authorList>
            <consortium name="AG Swart"/>
            <person name="Singh M."/>
            <person name="Singh A."/>
            <person name="Seah K."/>
            <person name="Emmerich C."/>
        </authorList>
    </citation>
    <scope>NUCLEOTIDE SEQUENCE</scope>
    <source>
        <strain evidence="2">ATCC30299</strain>
    </source>
</reference>
<proteinExistence type="predicted"/>
<dbReference type="AlphaFoldDB" id="A0AAU9JJ91"/>
<name>A0AAU9JJ91_9CILI</name>
<keyword evidence="1" id="KW-1133">Transmembrane helix</keyword>